<evidence type="ECO:0000256" key="3">
    <source>
        <dbReference type="ARBA" id="ARBA00023125"/>
    </source>
</evidence>
<keyword evidence="10" id="KW-1185">Reference proteome</keyword>
<evidence type="ECO:0000256" key="1">
    <source>
        <dbReference type="ARBA" id="ARBA00022553"/>
    </source>
</evidence>
<dbReference type="Pfam" id="PF00072">
    <property type="entry name" value="Response_reg"/>
    <property type="match status" value="1"/>
</dbReference>
<keyword evidence="1 5" id="KW-0597">Phosphoprotein</keyword>
<dbReference type="PROSITE" id="PS50110">
    <property type="entry name" value="RESPONSE_REGULATORY"/>
    <property type="match status" value="1"/>
</dbReference>
<sequence length="235" mass="24944">MSSPQPASPTPSEARQPAGPGAPAEPIRVLLVDDHPLVRDGLIARLENVSDITVVGEAGQAAEALAQLAACRPQVVLMDIGMRETGGIELTAMLLEREPSLIVLMLTMHDGTEYVQRALAAGARGYVLKDSPSSEIVAAIRTVSAGGTFLSPVLAQRLFRLPAARVALSEREQQILVLLGQGQSSKQIARTLDIGVRTVETHRQNIRRKLDLAGQAELIRYAVEHTGVRGSGPGG</sequence>
<keyword evidence="3" id="KW-0238">DNA-binding</keyword>
<dbReference type="SUPFAM" id="SSF46894">
    <property type="entry name" value="C-terminal effector domain of the bipartite response regulators"/>
    <property type="match status" value="1"/>
</dbReference>
<dbReference type="PANTHER" id="PTHR43214:SF41">
    <property type="entry name" value="NITRATE_NITRITE RESPONSE REGULATOR PROTEIN NARP"/>
    <property type="match status" value="1"/>
</dbReference>
<dbReference type="Gene3D" id="3.40.50.2300">
    <property type="match status" value="1"/>
</dbReference>
<dbReference type="PRINTS" id="PR00038">
    <property type="entry name" value="HTHLUXR"/>
</dbReference>
<evidence type="ECO:0000256" key="2">
    <source>
        <dbReference type="ARBA" id="ARBA00023015"/>
    </source>
</evidence>
<feature type="domain" description="HTH luxR-type" evidence="7">
    <location>
        <begin position="161"/>
        <end position="226"/>
    </location>
</feature>
<feature type="compositionally biased region" description="Polar residues" evidence="6">
    <location>
        <begin position="1"/>
        <end position="13"/>
    </location>
</feature>
<dbReference type="InterPro" id="IPR058245">
    <property type="entry name" value="NreC/VraR/RcsB-like_REC"/>
</dbReference>
<evidence type="ECO:0000256" key="6">
    <source>
        <dbReference type="SAM" id="MobiDB-lite"/>
    </source>
</evidence>
<dbReference type="CDD" id="cd06170">
    <property type="entry name" value="LuxR_C_like"/>
    <property type="match status" value="1"/>
</dbReference>
<dbReference type="PROSITE" id="PS00622">
    <property type="entry name" value="HTH_LUXR_1"/>
    <property type="match status" value="1"/>
</dbReference>
<dbReference type="InterPro" id="IPR001789">
    <property type="entry name" value="Sig_transdc_resp-reg_receiver"/>
</dbReference>
<dbReference type="SMART" id="SM00421">
    <property type="entry name" value="HTH_LUXR"/>
    <property type="match status" value="1"/>
</dbReference>
<evidence type="ECO:0000259" key="8">
    <source>
        <dbReference type="PROSITE" id="PS50110"/>
    </source>
</evidence>
<gene>
    <name evidence="9" type="ORF">Q8X39_15345</name>
</gene>
<keyword evidence="4" id="KW-0804">Transcription</keyword>
<dbReference type="InterPro" id="IPR039420">
    <property type="entry name" value="WalR-like"/>
</dbReference>
<feature type="domain" description="Response regulatory" evidence="8">
    <location>
        <begin position="28"/>
        <end position="144"/>
    </location>
</feature>
<dbReference type="PANTHER" id="PTHR43214">
    <property type="entry name" value="TWO-COMPONENT RESPONSE REGULATOR"/>
    <property type="match status" value="1"/>
</dbReference>
<dbReference type="SUPFAM" id="SSF52172">
    <property type="entry name" value="CheY-like"/>
    <property type="match status" value="1"/>
</dbReference>
<evidence type="ECO:0000259" key="7">
    <source>
        <dbReference type="PROSITE" id="PS50043"/>
    </source>
</evidence>
<evidence type="ECO:0000256" key="4">
    <source>
        <dbReference type="ARBA" id="ARBA00023163"/>
    </source>
</evidence>
<evidence type="ECO:0000313" key="10">
    <source>
        <dbReference type="Proteomes" id="UP001235760"/>
    </source>
</evidence>
<accession>A0ABT9G6A1</accession>
<dbReference type="InterPro" id="IPR011006">
    <property type="entry name" value="CheY-like_superfamily"/>
</dbReference>
<keyword evidence="2" id="KW-0805">Transcription regulation</keyword>
<dbReference type="Pfam" id="PF00196">
    <property type="entry name" value="GerE"/>
    <property type="match status" value="1"/>
</dbReference>
<protein>
    <submittedName>
        <fullName evidence="9">Response regulator transcription factor</fullName>
    </submittedName>
</protein>
<dbReference type="InterPro" id="IPR016032">
    <property type="entry name" value="Sig_transdc_resp-reg_C-effctor"/>
</dbReference>
<reference evidence="9 10" key="1">
    <citation type="submission" date="2023-08" db="EMBL/GenBank/DDBJ databases">
        <authorList>
            <person name="Roldan D.M."/>
            <person name="Menes R.J."/>
        </authorList>
    </citation>
    <scope>NUCLEOTIDE SEQUENCE [LARGE SCALE GENOMIC DNA]</scope>
    <source>
        <strain evidence="9 10">CCM 2812</strain>
    </source>
</reference>
<dbReference type="RefSeq" id="WP_305750554.1">
    <property type="nucleotide sequence ID" value="NZ_JAUZEE010000008.1"/>
</dbReference>
<dbReference type="Proteomes" id="UP001235760">
    <property type="component" value="Unassembled WGS sequence"/>
</dbReference>
<dbReference type="EMBL" id="JAUZEE010000008">
    <property type="protein sequence ID" value="MDP4302015.1"/>
    <property type="molecule type" value="Genomic_DNA"/>
</dbReference>
<organism evidence="9 10">
    <name type="scientific">Leptothrix discophora</name>
    <dbReference type="NCBI Taxonomy" id="89"/>
    <lineage>
        <taxon>Bacteria</taxon>
        <taxon>Pseudomonadati</taxon>
        <taxon>Pseudomonadota</taxon>
        <taxon>Betaproteobacteria</taxon>
        <taxon>Burkholderiales</taxon>
        <taxon>Sphaerotilaceae</taxon>
        <taxon>Leptothrix</taxon>
    </lineage>
</organism>
<dbReference type="SMART" id="SM00448">
    <property type="entry name" value="REC"/>
    <property type="match status" value="1"/>
</dbReference>
<dbReference type="CDD" id="cd17535">
    <property type="entry name" value="REC_NarL-like"/>
    <property type="match status" value="1"/>
</dbReference>
<name>A0ABT9G6A1_LEPDI</name>
<dbReference type="InterPro" id="IPR000792">
    <property type="entry name" value="Tscrpt_reg_LuxR_C"/>
</dbReference>
<feature type="modified residue" description="4-aspartylphosphate" evidence="5">
    <location>
        <position position="79"/>
    </location>
</feature>
<evidence type="ECO:0000313" key="9">
    <source>
        <dbReference type="EMBL" id="MDP4302015.1"/>
    </source>
</evidence>
<comment type="caution">
    <text evidence="9">The sequence shown here is derived from an EMBL/GenBank/DDBJ whole genome shotgun (WGS) entry which is preliminary data.</text>
</comment>
<dbReference type="PROSITE" id="PS50043">
    <property type="entry name" value="HTH_LUXR_2"/>
    <property type="match status" value="1"/>
</dbReference>
<feature type="region of interest" description="Disordered" evidence="6">
    <location>
        <begin position="1"/>
        <end position="24"/>
    </location>
</feature>
<proteinExistence type="predicted"/>
<evidence type="ECO:0000256" key="5">
    <source>
        <dbReference type="PROSITE-ProRule" id="PRU00169"/>
    </source>
</evidence>